<dbReference type="InterPro" id="IPR032466">
    <property type="entry name" value="Metal_Hydrolase"/>
</dbReference>
<dbReference type="InterPro" id="IPR011059">
    <property type="entry name" value="Metal-dep_hydrolase_composite"/>
</dbReference>
<keyword evidence="3" id="KW-1185">Reference proteome</keyword>
<dbReference type="Gene3D" id="2.30.40.10">
    <property type="entry name" value="Urease, subunit C, domain 1"/>
    <property type="match status" value="1"/>
</dbReference>
<dbReference type="InterPro" id="IPR051781">
    <property type="entry name" value="Metallo-dep_Hydrolase"/>
</dbReference>
<proteinExistence type="predicted"/>
<dbReference type="InterPro" id="IPR006680">
    <property type="entry name" value="Amidohydro-rel"/>
</dbReference>
<sequence length="519" mass="59427">MKKLFKTLKIILLTLSFLILTIAIGIIWPMPKLVPPVKYDTVLIKSINIVEVKTGHVLEKRDVFIRENIITKIDSSEILIEDANTLVIDGTGKYLIPGLWDMHTHSNQHSPWLHHPLYIANGVTGIRDMSGQLDRRDSYWVGSKERLQWNAELNMHKRITPRYVLQSSYQIDGVSSIPDGFPSFFKIEKPEQVDSLLQFYKGEEVDFIKIYQQIPEVSYRKLARRAESYGLHIAGHKPMFLSLEEAVKLGQRSFEHGRIFMFEAFPGADSLKNPNNWKNAFKKSKKSMVQDFNPKKAVYIMELMKEKNAYWVPTLQTLKFEAFADNKSFLSNPNLKYVSWARKKLWWSFDIKNNKEKNVSPESQGLSLAFYEAAKEQVKMAHDIGVPIMTGTDITDTHTFAGFSIHNELIDLTESGLSNLEALQSATIVSAEYTKLDMQYGSVENGKAADLVLLNQNPLEDISHTSKIHSVIMNGVYYDSNKIEELKTFTESISSKFHMNVKVLYSFLNSPLIRVQFAD</sequence>
<dbReference type="Gene3D" id="1.20.58.520">
    <property type="entry name" value="Amidohydrolase"/>
    <property type="match status" value="1"/>
</dbReference>
<dbReference type="EMBL" id="JAVRHR010000002">
    <property type="protein sequence ID" value="MDT0607063.1"/>
    <property type="molecule type" value="Genomic_DNA"/>
</dbReference>
<organism evidence="2 3">
    <name type="scientific">Croceitalea rosinachiae</name>
    <dbReference type="NCBI Taxonomy" id="3075596"/>
    <lineage>
        <taxon>Bacteria</taxon>
        <taxon>Pseudomonadati</taxon>
        <taxon>Bacteroidota</taxon>
        <taxon>Flavobacteriia</taxon>
        <taxon>Flavobacteriales</taxon>
        <taxon>Flavobacteriaceae</taxon>
        <taxon>Croceitalea</taxon>
    </lineage>
</organism>
<evidence type="ECO:0000259" key="1">
    <source>
        <dbReference type="Pfam" id="PF01979"/>
    </source>
</evidence>
<dbReference type="Gene3D" id="3.40.50.10910">
    <property type="entry name" value="Amidohydrolase"/>
    <property type="match status" value="1"/>
</dbReference>
<reference evidence="2 3" key="1">
    <citation type="submission" date="2023-09" db="EMBL/GenBank/DDBJ databases">
        <authorList>
            <person name="Rey-Velasco X."/>
        </authorList>
    </citation>
    <scope>NUCLEOTIDE SEQUENCE [LARGE SCALE GENOMIC DNA]</scope>
    <source>
        <strain evidence="2 3">F388</strain>
    </source>
</reference>
<comment type="caution">
    <text evidence="2">The sequence shown here is derived from an EMBL/GenBank/DDBJ whole genome shotgun (WGS) entry which is preliminary data.</text>
</comment>
<name>A0ABU3AD69_9FLAO</name>
<evidence type="ECO:0000313" key="3">
    <source>
        <dbReference type="Proteomes" id="UP001255246"/>
    </source>
</evidence>
<dbReference type="Proteomes" id="UP001255246">
    <property type="component" value="Unassembled WGS sequence"/>
</dbReference>
<dbReference type="RefSeq" id="WP_311350626.1">
    <property type="nucleotide sequence ID" value="NZ_JAVRHR010000002.1"/>
</dbReference>
<dbReference type="Pfam" id="PF01979">
    <property type="entry name" value="Amidohydro_1"/>
    <property type="match status" value="1"/>
</dbReference>
<dbReference type="SUPFAM" id="SSF51556">
    <property type="entry name" value="Metallo-dependent hydrolases"/>
    <property type="match status" value="1"/>
</dbReference>
<accession>A0ABU3AD69</accession>
<gene>
    <name evidence="2" type="ORF">RM706_08485</name>
</gene>
<dbReference type="PANTHER" id="PTHR43135">
    <property type="entry name" value="ALPHA-D-RIBOSE 1-METHYLPHOSPHONATE 5-TRIPHOSPHATE DIPHOSPHATASE"/>
    <property type="match status" value="1"/>
</dbReference>
<feature type="domain" description="Amidohydrolase-related" evidence="1">
    <location>
        <begin position="376"/>
        <end position="475"/>
    </location>
</feature>
<dbReference type="SUPFAM" id="SSF51338">
    <property type="entry name" value="Composite domain of metallo-dependent hydrolases"/>
    <property type="match status" value="1"/>
</dbReference>
<dbReference type="PANTHER" id="PTHR43135:SF3">
    <property type="entry name" value="ALPHA-D-RIBOSE 1-METHYLPHOSPHONATE 5-TRIPHOSPHATE DIPHOSPHATASE"/>
    <property type="match status" value="1"/>
</dbReference>
<dbReference type="Gene3D" id="3.30.110.90">
    <property type="entry name" value="Amidohydrolase"/>
    <property type="match status" value="1"/>
</dbReference>
<evidence type="ECO:0000313" key="2">
    <source>
        <dbReference type="EMBL" id="MDT0607063.1"/>
    </source>
</evidence>
<protein>
    <submittedName>
        <fullName evidence="2">Amidohydrolase family protein</fullName>
    </submittedName>
</protein>